<dbReference type="GO" id="GO:0000155">
    <property type="term" value="F:phosphorelay sensor kinase activity"/>
    <property type="evidence" value="ECO:0007669"/>
    <property type="project" value="InterPro"/>
</dbReference>
<organism evidence="17 18">
    <name type="scientific">Mannheimia granulomatis</name>
    <dbReference type="NCBI Taxonomy" id="85402"/>
    <lineage>
        <taxon>Bacteria</taxon>
        <taxon>Pseudomonadati</taxon>
        <taxon>Pseudomonadota</taxon>
        <taxon>Gammaproteobacteria</taxon>
        <taxon>Pasteurellales</taxon>
        <taxon>Pasteurellaceae</taxon>
        <taxon>Mannheimia</taxon>
    </lineage>
</organism>
<proteinExistence type="predicted"/>
<dbReference type="Gene3D" id="6.10.340.10">
    <property type="match status" value="1"/>
</dbReference>
<dbReference type="AlphaFoldDB" id="A0A011LXM4"/>
<keyword evidence="8" id="KW-0547">Nucleotide-binding</keyword>
<dbReference type="Gene3D" id="3.30.565.10">
    <property type="entry name" value="Histidine kinase-like ATPase, C-terminal domain"/>
    <property type="match status" value="1"/>
</dbReference>
<dbReference type="GO" id="GO:0005886">
    <property type="term" value="C:plasma membrane"/>
    <property type="evidence" value="ECO:0007669"/>
    <property type="project" value="UniProtKB-SubCell"/>
</dbReference>
<evidence type="ECO:0000259" key="15">
    <source>
        <dbReference type="PROSITE" id="PS50109"/>
    </source>
</evidence>
<feature type="domain" description="HAMP" evidence="16">
    <location>
        <begin position="185"/>
        <end position="239"/>
    </location>
</feature>
<dbReference type="InterPro" id="IPR036097">
    <property type="entry name" value="HisK_dim/P_sf"/>
</dbReference>
<dbReference type="SMART" id="SM00304">
    <property type="entry name" value="HAMP"/>
    <property type="match status" value="1"/>
</dbReference>
<dbReference type="InterPro" id="IPR058125">
    <property type="entry name" value="CpxA"/>
</dbReference>
<feature type="transmembrane region" description="Helical" evidence="14">
    <location>
        <begin position="14"/>
        <end position="36"/>
    </location>
</feature>
<evidence type="ECO:0000256" key="4">
    <source>
        <dbReference type="ARBA" id="ARBA00022475"/>
    </source>
</evidence>
<dbReference type="SUPFAM" id="SSF47384">
    <property type="entry name" value="Homodimeric domain of signal transducing histidine kinase"/>
    <property type="match status" value="1"/>
</dbReference>
<sequence>MSLLKKFLNFRKRLAYKLITYYGFLLITLVTIAFNFNKFDARNFSSLSVKDQTYFKNESIHTQESLNLDEIFENNLSVETANGFDVILQDKKTGTLSGVNQSNIKALQSFIYETSQMDEPQQRRFENSEIYGPFSVISETNTYNQYFIKAVDAQEEWINTILDTPILMVLILMFLGMPLLWWMSFKITQPVQNLTISANAVASGQLETNPKLETEGIYEIREVGKSFNHMVTSLKLLTQHQQRIISDISHELKTPLARLQLALAILRRKTGEVAEIQRIEAEIGKLDQMVKDLLVISRQQLNYQIQKTIFTIDEIWVNVLEDAKFETSQNNIVLIIKQNIKYPDQYSINGAVNSLTSALENLIRNGQKYAKQLLSVSIDIQDENLVLVVEDDGNGVPEHEYENIFKPFYRVDEARARETGGTGLGLAIVQNAVQQHQGHIQVSKSEMGGLKVKLQIPLWTHKE</sequence>
<evidence type="ECO:0000256" key="11">
    <source>
        <dbReference type="ARBA" id="ARBA00022989"/>
    </source>
</evidence>
<dbReference type="RefSeq" id="WP_042803137.1">
    <property type="nucleotide sequence ID" value="NZ_AVSP01000001.1"/>
</dbReference>
<dbReference type="PANTHER" id="PTHR45528">
    <property type="entry name" value="SENSOR HISTIDINE KINASE CPXA"/>
    <property type="match status" value="1"/>
</dbReference>
<dbReference type="EMBL" id="JANJ01000005">
    <property type="protein sequence ID" value="EXI61948.1"/>
    <property type="molecule type" value="Genomic_DNA"/>
</dbReference>
<keyword evidence="4" id="KW-1003">Cell membrane</keyword>
<dbReference type="InterPro" id="IPR050398">
    <property type="entry name" value="HssS/ArlS-like"/>
</dbReference>
<dbReference type="InterPro" id="IPR005467">
    <property type="entry name" value="His_kinase_dom"/>
</dbReference>
<dbReference type="GO" id="GO:0005524">
    <property type="term" value="F:ATP binding"/>
    <property type="evidence" value="ECO:0007669"/>
    <property type="project" value="UniProtKB-KW"/>
</dbReference>
<evidence type="ECO:0000256" key="10">
    <source>
        <dbReference type="ARBA" id="ARBA00022840"/>
    </source>
</evidence>
<dbReference type="OrthoDB" id="9804645at2"/>
<comment type="caution">
    <text evidence="17">The sequence shown here is derived from an EMBL/GenBank/DDBJ whole genome shotgun (WGS) entry which is preliminary data.</text>
</comment>
<dbReference type="Proteomes" id="UP000054123">
    <property type="component" value="Unassembled WGS sequence"/>
</dbReference>
<dbReference type="InterPro" id="IPR038515">
    <property type="entry name" value="CpxA_peri_sf"/>
</dbReference>
<evidence type="ECO:0000256" key="13">
    <source>
        <dbReference type="ARBA" id="ARBA00023136"/>
    </source>
</evidence>
<comment type="subcellular location">
    <subcellularLocation>
        <location evidence="2">Cell membrane</location>
        <topology evidence="2">Multi-pass membrane protein</topology>
    </subcellularLocation>
</comment>
<evidence type="ECO:0000256" key="7">
    <source>
        <dbReference type="ARBA" id="ARBA00022692"/>
    </source>
</evidence>
<dbReference type="PRINTS" id="PR00344">
    <property type="entry name" value="BCTRLSENSOR"/>
</dbReference>
<keyword evidence="5" id="KW-0597">Phosphoprotein</keyword>
<keyword evidence="6" id="KW-0808">Transferase</keyword>
<dbReference type="Pfam" id="PF00512">
    <property type="entry name" value="HisKA"/>
    <property type="match status" value="1"/>
</dbReference>
<dbReference type="InterPro" id="IPR004358">
    <property type="entry name" value="Sig_transdc_His_kin-like_C"/>
</dbReference>
<evidence type="ECO:0000256" key="2">
    <source>
        <dbReference type="ARBA" id="ARBA00004651"/>
    </source>
</evidence>
<dbReference type="InterPro" id="IPR003661">
    <property type="entry name" value="HisK_dim/P_dom"/>
</dbReference>
<dbReference type="PROSITE" id="PS50109">
    <property type="entry name" value="HIS_KIN"/>
    <property type="match status" value="1"/>
</dbReference>
<evidence type="ECO:0000256" key="14">
    <source>
        <dbReference type="SAM" id="Phobius"/>
    </source>
</evidence>
<keyword evidence="13 14" id="KW-0472">Membrane</keyword>
<evidence type="ECO:0000256" key="1">
    <source>
        <dbReference type="ARBA" id="ARBA00000085"/>
    </source>
</evidence>
<dbReference type="EC" id="2.7.13.3" evidence="3"/>
<protein>
    <recommendedName>
        <fullName evidence="3">histidine kinase</fullName>
        <ecNumber evidence="3">2.7.13.3</ecNumber>
    </recommendedName>
</protein>
<gene>
    <name evidence="17" type="ORF">AK33_07395</name>
</gene>
<evidence type="ECO:0000256" key="12">
    <source>
        <dbReference type="ARBA" id="ARBA00023012"/>
    </source>
</evidence>
<dbReference type="SUPFAM" id="SSF55874">
    <property type="entry name" value="ATPase domain of HSP90 chaperone/DNA topoisomerase II/histidine kinase"/>
    <property type="match status" value="1"/>
</dbReference>
<evidence type="ECO:0000256" key="6">
    <source>
        <dbReference type="ARBA" id="ARBA00022679"/>
    </source>
</evidence>
<dbReference type="InterPro" id="IPR036890">
    <property type="entry name" value="HATPase_C_sf"/>
</dbReference>
<dbReference type="Gene3D" id="3.30.450.210">
    <property type="entry name" value="Two-component sensor protein CpxA, periplasmic domain"/>
    <property type="match status" value="1"/>
</dbReference>
<dbReference type="Pfam" id="PF02518">
    <property type="entry name" value="HATPase_c"/>
    <property type="match status" value="1"/>
</dbReference>
<evidence type="ECO:0000313" key="17">
    <source>
        <dbReference type="EMBL" id="EXI61948.1"/>
    </source>
</evidence>
<dbReference type="Pfam" id="PF00672">
    <property type="entry name" value="HAMP"/>
    <property type="match status" value="1"/>
</dbReference>
<evidence type="ECO:0000256" key="9">
    <source>
        <dbReference type="ARBA" id="ARBA00022777"/>
    </source>
</evidence>
<dbReference type="SMART" id="SM00388">
    <property type="entry name" value="HisKA"/>
    <property type="match status" value="1"/>
</dbReference>
<dbReference type="PANTHER" id="PTHR45528:SF1">
    <property type="entry name" value="SENSOR HISTIDINE KINASE CPXA"/>
    <property type="match status" value="1"/>
</dbReference>
<evidence type="ECO:0000256" key="5">
    <source>
        <dbReference type="ARBA" id="ARBA00022553"/>
    </source>
</evidence>
<keyword evidence="9 17" id="KW-0418">Kinase</keyword>
<dbReference type="InterPro" id="IPR003594">
    <property type="entry name" value="HATPase_dom"/>
</dbReference>
<comment type="catalytic activity">
    <reaction evidence="1">
        <text>ATP + protein L-histidine = ADP + protein N-phospho-L-histidine.</text>
        <dbReference type="EC" id="2.7.13.3"/>
    </reaction>
</comment>
<dbReference type="CDD" id="cd00082">
    <property type="entry name" value="HisKA"/>
    <property type="match status" value="1"/>
</dbReference>
<dbReference type="Gene3D" id="1.10.287.130">
    <property type="match status" value="1"/>
</dbReference>
<feature type="domain" description="Histidine kinase" evidence="15">
    <location>
        <begin position="247"/>
        <end position="460"/>
    </location>
</feature>
<keyword evidence="7 14" id="KW-0812">Transmembrane</keyword>
<keyword evidence="12" id="KW-0902">Two-component regulatory system</keyword>
<evidence type="ECO:0000313" key="18">
    <source>
        <dbReference type="Proteomes" id="UP000054123"/>
    </source>
</evidence>
<dbReference type="NCBIfam" id="NF007007">
    <property type="entry name" value="PRK09470.1"/>
    <property type="match status" value="1"/>
</dbReference>
<dbReference type="SMART" id="SM00387">
    <property type="entry name" value="HATPase_c"/>
    <property type="match status" value="1"/>
</dbReference>
<keyword evidence="10" id="KW-0067">ATP-binding</keyword>
<dbReference type="STRING" id="1122190.GCA_000621105_00645"/>
<dbReference type="PROSITE" id="PS50885">
    <property type="entry name" value="HAMP"/>
    <property type="match status" value="1"/>
</dbReference>
<keyword evidence="11 14" id="KW-1133">Transmembrane helix</keyword>
<evidence type="ECO:0000256" key="8">
    <source>
        <dbReference type="ARBA" id="ARBA00022741"/>
    </source>
</evidence>
<dbReference type="CDD" id="cd06225">
    <property type="entry name" value="HAMP"/>
    <property type="match status" value="1"/>
</dbReference>
<accession>A0A011LXM4</accession>
<dbReference type="InterPro" id="IPR003660">
    <property type="entry name" value="HAMP_dom"/>
</dbReference>
<feature type="transmembrane region" description="Helical" evidence="14">
    <location>
        <begin position="166"/>
        <end position="185"/>
    </location>
</feature>
<keyword evidence="18" id="KW-1185">Reference proteome</keyword>
<dbReference type="FunFam" id="3.30.565.10:FF:000011">
    <property type="entry name" value="Sensor histidine kinase CpxA"/>
    <property type="match status" value="1"/>
</dbReference>
<name>A0A011LXM4_9PAST</name>
<evidence type="ECO:0000256" key="3">
    <source>
        <dbReference type="ARBA" id="ARBA00012438"/>
    </source>
</evidence>
<evidence type="ECO:0000259" key="16">
    <source>
        <dbReference type="PROSITE" id="PS50885"/>
    </source>
</evidence>
<reference evidence="17 18" key="1">
    <citation type="journal article" date="2014" name="Genome Announc.">
        <title>Genome Sequence of a Presumptive Mannheimia haemolytica Strain with an A1/A6-Cross-Reactive Serotype from a White-Tailed Deer (Odocoileus virginianus).</title>
        <authorList>
            <person name="Lawrence P.K."/>
            <person name="Bey R.F."/>
            <person name="Wiener B."/>
            <person name="Kittichotirat W."/>
            <person name="Bumgarner R.E."/>
        </authorList>
    </citation>
    <scope>NUCLEOTIDE SEQUENCE [LARGE SCALE GENOMIC DNA]</scope>
    <source>
        <strain evidence="17 18">PKL10</strain>
    </source>
</reference>
<dbReference type="PATRIC" id="fig|1450449.3.peg.1454"/>